<evidence type="ECO:0000313" key="4">
    <source>
        <dbReference type="EMBL" id="TRB05900.1"/>
    </source>
</evidence>
<dbReference type="PANTHER" id="PTHR10545:SF42">
    <property type="entry name" value="ACETYLTRANSFERASE"/>
    <property type="match status" value="1"/>
</dbReference>
<dbReference type="SUPFAM" id="SSF55729">
    <property type="entry name" value="Acyl-CoA N-acyltransferases (Nat)"/>
    <property type="match status" value="1"/>
</dbReference>
<gene>
    <name evidence="4" type="ORF">EXN61_11760</name>
</gene>
<proteinExistence type="predicted"/>
<dbReference type="EMBL" id="SGOE01000003">
    <property type="protein sequence ID" value="TRB05900.1"/>
    <property type="molecule type" value="Genomic_DNA"/>
</dbReference>
<dbReference type="InterPro" id="IPR000182">
    <property type="entry name" value="GNAT_dom"/>
</dbReference>
<dbReference type="Proteomes" id="UP000317023">
    <property type="component" value="Unassembled WGS sequence"/>
</dbReference>
<dbReference type="GO" id="GO:0008080">
    <property type="term" value="F:N-acetyltransferase activity"/>
    <property type="evidence" value="ECO:0007669"/>
    <property type="project" value="TreeGrafter"/>
</dbReference>
<sequence length="179" mass="19883">MKPSRSRAFIVFLEWSSMRIRKVTTADIGLLCPVFVDMERHYEGAGAIGEAEVRARLGRFLRSGHGIMLVAVDDGALGILSMFEMFPGVALRPVWFMKELYVAEWARSRGIGEALIREAAKIVVEQGGSRLDFTTGRDNSGAQRFYSRVGAGEVECVVLRFDEAALARLAQQETELLPE</sequence>
<name>A0A546XYR7_AGRTU</name>
<reference evidence="4 5" key="1">
    <citation type="journal article" date="2019" name="Appl. Microbiol. Biotechnol.">
        <title>Differential efficiency of wild type rhizogenic strains for rol gene transformation of plants.</title>
        <authorList>
            <person name="Desmet S."/>
            <person name="De Keyser E."/>
            <person name="Van Vaerenbergh J."/>
            <person name="Baeyen S."/>
            <person name="Van Huylenbroeck J."/>
            <person name="Geelen D."/>
            <person name="Dhooghe E."/>
        </authorList>
    </citation>
    <scope>NUCLEOTIDE SEQUENCE [LARGE SCALE GENOMIC DNA]</scope>
    <source>
        <strain evidence="4 5">MAFF210266</strain>
    </source>
</reference>
<evidence type="ECO:0000313" key="5">
    <source>
        <dbReference type="Proteomes" id="UP000317023"/>
    </source>
</evidence>
<protein>
    <submittedName>
        <fullName evidence="4">GNAT family N-acetyltransferase</fullName>
    </submittedName>
</protein>
<comment type="caution">
    <text evidence="4">The sequence shown here is derived from an EMBL/GenBank/DDBJ whole genome shotgun (WGS) entry which is preliminary data.</text>
</comment>
<dbReference type="CDD" id="cd04301">
    <property type="entry name" value="NAT_SF"/>
    <property type="match status" value="1"/>
</dbReference>
<dbReference type="InterPro" id="IPR016181">
    <property type="entry name" value="Acyl_CoA_acyltransferase"/>
</dbReference>
<evidence type="ECO:0000256" key="2">
    <source>
        <dbReference type="ARBA" id="ARBA00023315"/>
    </source>
</evidence>
<accession>A0A546XYR7</accession>
<feature type="domain" description="N-acetyltransferase" evidence="3">
    <location>
        <begin position="18"/>
        <end position="175"/>
    </location>
</feature>
<dbReference type="Gene3D" id="3.40.630.30">
    <property type="match status" value="1"/>
</dbReference>
<keyword evidence="1 4" id="KW-0808">Transferase</keyword>
<dbReference type="Pfam" id="PF00583">
    <property type="entry name" value="Acetyltransf_1"/>
    <property type="match status" value="1"/>
</dbReference>
<dbReference type="AlphaFoldDB" id="A0A546XYR7"/>
<evidence type="ECO:0000256" key="1">
    <source>
        <dbReference type="ARBA" id="ARBA00022679"/>
    </source>
</evidence>
<keyword evidence="2" id="KW-0012">Acyltransferase</keyword>
<organism evidence="4 5">
    <name type="scientific">Agrobacterium tumefaciens</name>
    <dbReference type="NCBI Taxonomy" id="358"/>
    <lineage>
        <taxon>Bacteria</taxon>
        <taxon>Pseudomonadati</taxon>
        <taxon>Pseudomonadota</taxon>
        <taxon>Alphaproteobacteria</taxon>
        <taxon>Hyphomicrobiales</taxon>
        <taxon>Rhizobiaceae</taxon>
        <taxon>Rhizobium/Agrobacterium group</taxon>
        <taxon>Agrobacterium</taxon>
        <taxon>Agrobacterium tumefaciens complex</taxon>
    </lineage>
</organism>
<evidence type="ECO:0000259" key="3">
    <source>
        <dbReference type="PROSITE" id="PS51186"/>
    </source>
</evidence>
<dbReference type="InterPro" id="IPR051016">
    <property type="entry name" value="Diverse_Substrate_AcTransf"/>
</dbReference>
<dbReference type="PANTHER" id="PTHR10545">
    <property type="entry name" value="DIAMINE N-ACETYLTRANSFERASE"/>
    <property type="match status" value="1"/>
</dbReference>
<dbReference type="PROSITE" id="PS51186">
    <property type="entry name" value="GNAT"/>
    <property type="match status" value="1"/>
</dbReference>